<evidence type="ECO:0000313" key="3">
    <source>
        <dbReference type="Proteomes" id="UP001138500"/>
    </source>
</evidence>
<reference evidence="2 3" key="1">
    <citation type="journal article" date="2018" name="IMA Fungus">
        <title>IMA Genome-F 10: Nine draft genome sequences of Claviceps purpurea s.lat., including C. arundinis, C. humidiphila, and C. cf. spartinae, pseudomolecules for the pitch canker pathogen Fusarium circinatum, draft genome of Davidsoniella eucalypti, Grosmannia galeiformis, Quambalaria eucalypti, and Teratosphaeria destructans.</title>
        <authorList>
            <person name="Wingfield B.D."/>
            <person name="Liu M."/>
            <person name="Nguyen H.D."/>
            <person name="Lane F.A."/>
            <person name="Morgan S.W."/>
            <person name="De Vos L."/>
            <person name="Wilken P.M."/>
            <person name="Duong T.A."/>
            <person name="Aylward J."/>
            <person name="Coetzee M.P."/>
            <person name="Dadej K."/>
            <person name="De Beer Z.W."/>
            <person name="Findlay W."/>
            <person name="Havenga M."/>
            <person name="Kolarik M."/>
            <person name="Menzies J.G."/>
            <person name="Naidoo K."/>
            <person name="Pochopski O."/>
            <person name="Shoukouhi P."/>
            <person name="Santana Q.C."/>
            <person name="Seifert K.A."/>
            <person name="Soal N."/>
            <person name="Steenkamp E.T."/>
            <person name="Tatham C.T."/>
            <person name="van der Nest M.A."/>
            <person name="Wingfield M.J."/>
        </authorList>
    </citation>
    <scope>NUCLEOTIDE SEQUENCE [LARGE SCALE GENOMIC DNA]</scope>
    <source>
        <strain evidence="2">CMW44962</strain>
    </source>
</reference>
<feature type="compositionally biased region" description="Basic and acidic residues" evidence="1">
    <location>
        <begin position="29"/>
        <end position="43"/>
    </location>
</feature>
<dbReference type="Proteomes" id="UP001138500">
    <property type="component" value="Unassembled WGS sequence"/>
</dbReference>
<feature type="region of interest" description="Disordered" evidence="1">
    <location>
        <begin position="1"/>
        <end position="43"/>
    </location>
</feature>
<sequence>MLAEASRGQLRQDVAGQAELKRQSALSDDSLHSRRYVDDMSEPLRRPGEDRLEFIRRGRRAYFCEVGGDPETMLRCPTENVSERRDVASTRVSAEIDADDASGDMGSRRIMLVLDGEVDDVFGFRGRHLAVDGEDDAGLQRMPSALRLPGVPSCHLSIHGEDI</sequence>
<gene>
    <name evidence="2" type="ORF">Tdes44962_MAKER08193</name>
</gene>
<keyword evidence="3" id="KW-1185">Reference proteome</keyword>
<evidence type="ECO:0000313" key="2">
    <source>
        <dbReference type="EMBL" id="KAH9838189.1"/>
    </source>
</evidence>
<evidence type="ECO:0000256" key="1">
    <source>
        <dbReference type="SAM" id="MobiDB-lite"/>
    </source>
</evidence>
<accession>A0A9W7SX60</accession>
<proteinExistence type="predicted"/>
<name>A0A9W7SX60_9PEZI</name>
<comment type="caution">
    <text evidence="2">The sequence shown here is derived from an EMBL/GenBank/DDBJ whole genome shotgun (WGS) entry which is preliminary data.</text>
</comment>
<dbReference type="EMBL" id="RIBY02000713">
    <property type="protein sequence ID" value="KAH9838189.1"/>
    <property type="molecule type" value="Genomic_DNA"/>
</dbReference>
<reference evidence="2 3" key="2">
    <citation type="journal article" date="2021" name="Curr. Genet.">
        <title>Genetic response to nitrogen starvation in the aggressive Eucalyptus foliar pathogen Teratosphaeria destructans.</title>
        <authorList>
            <person name="Havenga M."/>
            <person name="Wingfield B.D."/>
            <person name="Wingfield M.J."/>
            <person name="Dreyer L.L."/>
            <person name="Roets F."/>
            <person name="Aylward J."/>
        </authorList>
    </citation>
    <scope>NUCLEOTIDE SEQUENCE [LARGE SCALE GENOMIC DNA]</scope>
    <source>
        <strain evidence="2">CMW44962</strain>
    </source>
</reference>
<dbReference type="AlphaFoldDB" id="A0A9W7SX60"/>
<protein>
    <submittedName>
        <fullName evidence="2">Uncharacterized protein</fullName>
    </submittedName>
</protein>
<organism evidence="2 3">
    <name type="scientific">Teratosphaeria destructans</name>
    <dbReference type="NCBI Taxonomy" id="418781"/>
    <lineage>
        <taxon>Eukaryota</taxon>
        <taxon>Fungi</taxon>
        <taxon>Dikarya</taxon>
        <taxon>Ascomycota</taxon>
        <taxon>Pezizomycotina</taxon>
        <taxon>Dothideomycetes</taxon>
        <taxon>Dothideomycetidae</taxon>
        <taxon>Mycosphaerellales</taxon>
        <taxon>Teratosphaeriaceae</taxon>
        <taxon>Teratosphaeria</taxon>
    </lineage>
</organism>